<dbReference type="AlphaFoldDB" id="A0A1M6E9L5"/>
<feature type="compositionally biased region" description="Basic and acidic residues" evidence="1">
    <location>
        <begin position="180"/>
        <end position="190"/>
    </location>
</feature>
<feature type="signal peptide" evidence="2">
    <location>
        <begin position="1"/>
        <end position="21"/>
    </location>
</feature>
<dbReference type="RefSeq" id="WP_143158338.1">
    <property type="nucleotide sequence ID" value="NZ_FQYR01000002.1"/>
</dbReference>
<evidence type="ECO:0000256" key="2">
    <source>
        <dbReference type="SAM" id="SignalP"/>
    </source>
</evidence>
<organism evidence="3 4">
    <name type="scientific">Rubritalea squalenifaciens DSM 18772</name>
    <dbReference type="NCBI Taxonomy" id="1123071"/>
    <lineage>
        <taxon>Bacteria</taxon>
        <taxon>Pseudomonadati</taxon>
        <taxon>Verrucomicrobiota</taxon>
        <taxon>Verrucomicrobiia</taxon>
        <taxon>Verrucomicrobiales</taxon>
        <taxon>Rubritaleaceae</taxon>
        <taxon>Rubritalea</taxon>
    </lineage>
</organism>
<reference evidence="3 4" key="1">
    <citation type="submission" date="2016-11" db="EMBL/GenBank/DDBJ databases">
        <authorList>
            <person name="Jaros S."/>
            <person name="Januszkiewicz K."/>
            <person name="Wedrychowicz H."/>
        </authorList>
    </citation>
    <scope>NUCLEOTIDE SEQUENCE [LARGE SCALE GENOMIC DNA]</scope>
    <source>
        <strain evidence="3 4">DSM 18772</strain>
    </source>
</reference>
<protein>
    <recommendedName>
        <fullName evidence="5">Zinc-regulated TonB-dependent outer membrane receptor</fullName>
    </recommendedName>
</protein>
<keyword evidence="4" id="KW-1185">Reference proteome</keyword>
<keyword evidence="2" id="KW-0732">Signal</keyword>
<dbReference type="OrthoDB" id="9788733at2"/>
<gene>
    <name evidence="3" type="ORF">SAMN02745181_0973</name>
</gene>
<feature type="chain" id="PRO_5009917003" description="Zinc-regulated TonB-dependent outer membrane receptor" evidence="2">
    <location>
        <begin position="22"/>
        <end position="386"/>
    </location>
</feature>
<evidence type="ECO:0000313" key="3">
    <source>
        <dbReference type="EMBL" id="SHI82131.1"/>
    </source>
</evidence>
<proteinExistence type="predicted"/>
<feature type="region of interest" description="Disordered" evidence="1">
    <location>
        <begin position="180"/>
        <end position="200"/>
    </location>
</feature>
<sequence length="386" mass="43648">MHKTYLTAMGLGSLLCSPLHASDFLLDPFAHINTTIGASSTDEDALASHAHDPNDEFSLQGIELGFATQYGDHFASFVNYNLFLDLDNKLDGEWEEAFIKLRELPGGFEVRGGRLLNRVTSQNNVHLHGWHFVDANLITARFLGNEGLLTNSAELSWRLPTEHTSMISVAYGDAIAHDHEHGHHEDHDDHHDDDDDDHDEEIHGEEAALADDIITVRWMGQYNHTDFHQFTYGASFMTGDNGYGKSTDIYGLDLQYMWRENGLEPGGKHIRTLVEAVYREFDFASEDGDVSGSAEEWGIHTHIGYGFMDNWELGARYGYIEGVDHVEELPERHRASLALTRSFEFNDYAGGHARLQYNHDHSSEFGGEDSIWLQFQFDFGKGNEIR</sequence>
<dbReference type="STRING" id="1123071.SAMN02745181_0973"/>
<accession>A0A1M6E9L5</accession>
<dbReference type="InterPro" id="IPR023614">
    <property type="entry name" value="Porin_dom_sf"/>
</dbReference>
<evidence type="ECO:0000313" key="4">
    <source>
        <dbReference type="Proteomes" id="UP000184510"/>
    </source>
</evidence>
<dbReference type="EMBL" id="FQYR01000002">
    <property type="protein sequence ID" value="SHI82131.1"/>
    <property type="molecule type" value="Genomic_DNA"/>
</dbReference>
<dbReference type="SUPFAM" id="SSF56935">
    <property type="entry name" value="Porins"/>
    <property type="match status" value="1"/>
</dbReference>
<name>A0A1M6E9L5_9BACT</name>
<dbReference type="Proteomes" id="UP000184510">
    <property type="component" value="Unassembled WGS sequence"/>
</dbReference>
<evidence type="ECO:0000256" key="1">
    <source>
        <dbReference type="SAM" id="MobiDB-lite"/>
    </source>
</evidence>
<evidence type="ECO:0008006" key="5">
    <source>
        <dbReference type="Google" id="ProtNLM"/>
    </source>
</evidence>
<dbReference type="InParanoid" id="A0A1M6E9L5"/>
<dbReference type="Gene3D" id="2.40.160.10">
    <property type="entry name" value="Porin"/>
    <property type="match status" value="1"/>
</dbReference>